<dbReference type="PANTHER" id="PTHR45436">
    <property type="entry name" value="SENSOR HISTIDINE KINASE YKOH"/>
    <property type="match status" value="1"/>
</dbReference>
<dbReference type="GO" id="GO:0005886">
    <property type="term" value="C:plasma membrane"/>
    <property type="evidence" value="ECO:0007669"/>
    <property type="project" value="TreeGrafter"/>
</dbReference>
<dbReference type="PROSITE" id="PS50109">
    <property type="entry name" value="HIS_KIN"/>
    <property type="match status" value="1"/>
</dbReference>
<evidence type="ECO:0000313" key="16">
    <source>
        <dbReference type="EMBL" id="MBA5638688.1"/>
    </source>
</evidence>
<dbReference type="InterPro" id="IPR003661">
    <property type="entry name" value="HisK_dim/P_dom"/>
</dbReference>
<dbReference type="InterPro" id="IPR036097">
    <property type="entry name" value="HisK_dim/P_sf"/>
</dbReference>
<feature type="transmembrane region" description="Helical" evidence="13">
    <location>
        <begin position="12"/>
        <end position="31"/>
    </location>
</feature>
<dbReference type="Gene3D" id="3.30.565.10">
    <property type="entry name" value="Histidine kinase-like ATPase, C-terminal domain"/>
    <property type="match status" value="1"/>
</dbReference>
<keyword evidence="5" id="KW-0808">Transferase</keyword>
<dbReference type="SUPFAM" id="SSF55874">
    <property type="entry name" value="ATPase domain of HSP90 chaperone/DNA topoisomerase II/histidine kinase"/>
    <property type="match status" value="1"/>
</dbReference>
<dbReference type="Pfam" id="PF02518">
    <property type="entry name" value="HATPase_c"/>
    <property type="match status" value="1"/>
</dbReference>
<dbReference type="Pfam" id="PF00512">
    <property type="entry name" value="HisKA"/>
    <property type="match status" value="1"/>
</dbReference>
<evidence type="ECO:0000256" key="4">
    <source>
        <dbReference type="ARBA" id="ARBA00022553"/>
    </source>
</evidence>
<evidence type="ECO:0000313" key="17">
    <source>
        <dbReference type="Proteomes" id="UP000534388"/>
    </source>
</evidence>
<evidence type="ECO:0000256" key="9">
    <source>
        <dbReference type="ARBA" id="ARBA00022840"/>
    </source>
</evidence>
<keyword evidence="7" id="KW-0547">Nucleotide-binding</keyword>
<dbReference type="SUPFAM" id="SSF47384">
    <property type="entry name" value="Homodimeric domain of signal transducing histidine kinase"/>
    <property type="match status" value="1"/>
</dbReference>
<dbReference type="EC" id="2.7.13.3" evidence="3"/>
<evidence type="ECO:0000256" key="7">
    <source>
        <dbReference type="ARBA" id="ARBA00022741"/>
    </source>
</evidence>
<evidence type="ECO:0000256" key="8">
    <source>
        <dbReference type="ARBA" id="ARBA00022777"/>
    </source>
</evidence>
<keyword evidence="8 16" id="KW-0418">Kinase</keyword>
<dbReference type="InterPro" id="IPR004358">
    <property type="entry name" value="Sig_transdc_His_kin-like_C"/>
</dbReference>
<feature type="domain" description="HAMP" evidence="15">
    <location>
        <begin position="182"/>
        <end position="233"/>
    </location>
</feature>
<dbReference type="InterPro" id="IPR036890">
    <property type="entry name" value="HATPase_C_sf"/>
</dbReference>
<reference evidence="16 17" key="1">
    <citation type="submission" date="2020-07" db="EMBL/GenBank/DDBJ databases">
        <title>Novel species isolated from subtropical streams in China.</title>
        <authorList>
            <person name="Lu H."/>
        </authorList>
    </citation>
    <scope>NUCLEOTIDE SEQUENCE [LARGE SCALE GENOMIC DNA]</scope>
    <source>
        <strain evidence="16 17">LX20W</strain>
    </source>
</reference>
<proteinExistence type="predicted"/>
<dbReference type="CDD" id="cd00082">
    <property type="entry name" value="HisKA"/>
    <property type="match status" value="1"/>
</dbReference>
<evidence type="ECO:0000256" key="11">
    <source>
        <dbReference type="ARBA" id="ARBA00023012"/>
    </source>
</evidence>
<dbReference type="Gene3D" id="1.10.287.130">
    <property type="match status" value="1"/>
</dbReference>
<evidence type="ECO:0000256" key="12">
    <source>
        <dbReference type="ARBA" id="ARBA00023136"/>
    </source>
</evidence>
<evidence type="ECO:0000256" key="1">
    <source>
        <dbReference type="ARBA" id="ARBA00000085"/>
    </source>
</evidence>
<dbReference type="SMART" id="SM00388">
    <property type="entry name" value="HisKA"/>
    <property type="match status" value="1"/>
</dbReference>
<evidence type="ECO:0000259" key="15">
    <source>
        <dbReference type="PROSITE" id="PS50885"/>
    </source>
</evidence>
<dbReference type="GO" id="GO:0005524">
    <property type="term" value="F:ATP binding"/>
    <property type="evidence" value="ECO:0007669"/>
    <property type="project" value="UniProtKB-KW"/>
</dbReference>
<protein>
    <recommendedName>
        <fullName evidence="3">histidine kinase</fullName>
        <ecNumber evidence="3">2.7.13.3</ecNumber>
    </recommendedName>
</protein>
<feature type="transmembrane region" description="Helical" evidence="13">
    <location>
        <begin position="159"/>
        <end position="181"/>
    </location>
</feature>
<name>A0A7W2EU54_9BURK</name>
<dbReference type="Proteomes" id="UP000534388">
    <property type="component" value="Unassembled WGS sequence"/>
</dbReference>
<dbReference type="InterPro" id="IPR003594">
    <property type="entry name" value="HATPase_dom"/>
</dbReference>
<evidence type="ECO:0000256" key="3">
    <source>
        <dbReference type="ARBA" id="ARBA00012438"/>
    </source>
</evidence>
<keyword evidence="6 13" id="KW-0812">Transmembrane</keyword>
<evidence type="ECO:0000256" key="6">
    <source>
        <dbReference type="ARBA" id="ARBA00022692"/>
    </source>
</evidence>
<dbReference type="EMBL" id="JACEZT010000011">
    <property type="protein sequence ID" value="MBA5638688.1"/>
    <property type="molecule type" value="Genomic_DNA"/>
</dbReference>
<keyword evidence="12 13" id="KW-0472">Membrane</keyword>
<dbReference type="InterPro" id="IPR050428">
    <property type="entry name" value="TCS_sensor_his_kinase"/>
</dbReference>
<dbReference type="RefSeq" id="WP_182164505.1">
    <property type="nucleotide sequence ID" value="NZ_JACEZT010000011.1"/>
</dbReference>
<evidence type="ECO:0000256" key="13">
    <source>
        <dbReference type="SAM" id="Phobius"/>
    </source>
</evidence>
<keyword evidence="11" id="KW-0902">Two-component regulatory system</keyword>
<dbReference type="PANTHER" id="PTHR45436:SF14">
    <property type="entry name" value="SENSOR PROTEIN QSEC"/>
    <property type="match status" value="1"/>
</dbReference>
<dbReference type="InterPro" id="IPR005467">
    <property type="entry name" value="His_kinase_dom"/>
</dbReference>
<dbReference type="SMART" id="SM00387">
    <property type="entry name" value="HATPase_c"/>
    <property type="match status" value="1"/>
</dbReference>
<comment type="caution">
    <text evidence="16">The sequence shown here is derived from an EMBL/GenBank/DDBJ whole genome shotgun (WGS) entry which is preliminary data.</text>
</comment>
<comment type="catalytic activity">
    <reaction evidence="1">
        <text>ATP + protein L-histidine = ADP + protein N-phospho-L-histidine.</text>
        <dbReference type="EC" id="2.7.13.3"/>
    </reaction>
</comment>
<dbReference type="AlphaFoldDB" id="A0A7W2EU54"/>
<feature type="domain" description="Histidine kinase" evidence="14">
    <location>
        <begin position="241"/>
        <end position="454"/>
    </location>
</feature>
<dbReference type="InterPro" id="IPR003660">
    <property type="entry name" value="HAMP_dom"/>
</dbReference>
<comment type="subcellular location">
    <subcellularLocation>
        <location evidence="2">Membrane</location>
        <topology evidence="2">Multi-pass membrane protein</topology>
    </subcellularLocation>
</comment>
<dbReference type="CDD" id="cd00075">
    <property type="entry name" value="HATPase"/>
    <property type="match status" value="1"/>
</dbReference>
<keyword evidence="4" id="KW-0597">Phosphoprotein</keyword>
<evidence type="ECO:0000256" key="5">
    <source>
        <dbReference type="ARBA" id="ARBA00022679"/>
    </source>
</evidence>
<gene>
    <name evidence="16" type="ORF">H3H37_16630</name>
</gene>
<keyword evidence="10 13" id="KW-1133">Transmembrane helix</keyword>
<dbReference type="GO" id="GO:0000155">
    <property type="term" value="F:phosphorelay sensor kinase activity"/>
    <property type="evidence" value="ECO:0007669"/>
    <property type="project" value="InterPro"/>
</dbReference>
<accession>A0A7W2EU54</accession>
<keyword evidence="17" id="KW-1185">Reference proteome</keyword>
<keyword evidence="9" id="KW-0067">ATP-binding</keyword>
<evidence type="ECO:0000256" key="2">
    <source>
        <dbReference type="ARBA" id="ARBA00004141"/>
    </source>
</evidence>
<evidence type="ECO:0000256" key="10">
    <source>
        <dbReference type="ARBA" id="ARBA00022989"/>
    </source>
</evidence>
<sequence length="457" mass="50276">MNALPERSLFRRLLLGFCGVVLAIWLANLAWDIHETGTTKRRDMQRELRASALRILVLMQTVGPRPPEEIHPLVRKMEELHYALYRELGWYVPALQTQVWRGGQLVYTSGDVIPPATAPERVALPDGWVAAVETDPATGVTVRMATQVIGEWLLQTSSIGYYLAPLLFSLPFLLLPAWYIIRVGLRPLRSIVAEIEERSATDLRPLAPSPYRELSPLVGSVNRLMRRLVERLEREQEFLADAAHELKTPLSIIQINAESLAHAHTPQRVQEAGEGLRQGVRRATHTVHQLLALARSGPDSEAAPMQPLDLVQLVCDRLALAGQLAAARHIEIELQAPDLCAMCLHRESMAALIDNVVGNAVKYSPEGGRVAVAIDANGGLITLTVRDEGPGIAPALQQKVFERFYRLPDQDQPGSGLGLAIAERAAIRNRGSIMLANRDDGPGLCVHVTFDVTMASG</sequence>
<evidence type="ECO:0000259" key="14">
    <source>
        <dbReference type="PROSITE" id="PS50109"/>
    </source>
</evidence>
<dbReference type="PROSITE" id="PS50885">
    <property type="entry name" value="HAMP"/>
    <property type="match status" value="1"/>
</dbReference>
<dbReference type="PRINTS" id="PR00344">
    <property type="entry name" value="BCTRLSENSOR"/>
</dbReference>
<organism evidence="16 17">
    <name type="scientific">Rugamonas brunnea</name>
    <dbReference type="NCBI Taxonomy" id="2758569"/>
    <lineage>
        <taxon>Bacteria</taxon>
        <taxon>Pseudomonadati</taxon>
        <taxon>Pseudomonadota</taxon>
        <taxon>Betaproteobacteria</taxon>
        <taxon>Burkholderiales</taxon>
        <taxon>Oxalobacteraceae</taxon>
        <taxon>Telluria group</taxon>
        <taxon>Rugamonas</taxon>
    </lineage>
</organism>